<evidence type="ECO:0000313" key="7">
    <source>
        <dbReference type="Proteomes" id="UP000216361"/>
    </source>
</evidence>
<dbReference type="GO" id="GO:0003700">
    <property type="term" value="F:DNA-binding transcription factor activity"/>
    <property type="evidence" value="ECO:0007669"/>
    <property type="project" value="TreeGrafter"/>
</dbReference>
<accession>A0A255XL67</accession>
<gene>
    <name evidence="6" type="ORF">CHR90_18850</name>
</gene>
<dbReference type="InterPro" id="IPR050807">
    <property type="entry name" value="TransReg_Diox_bact_type"/>
</dbReference>
<keyword evidence="3" id="KW-0238">DNA-binding</keyword>
<dbReference type="Proteomes" id="UP000216361">
    <property type="component" value="Unassembled WGS sequence"/>
</dbReference>
<proteinExistence type="inferred from homology"/>
<keyword evidence="4" id="KW-0804">Transcription</keyword>
<evidence type="ECO:0000256" key="3">
    <source>
        <dbReference type="ARBA" id="ARBA00023125"/>
    </source>
</evidence>
<evidence type="ECO:0000313" key="6">
    <source>
        <dbReference type="EMBL" id="OYQ17020.1"/>
    </source>
</evidence>
<reference evidence="6 7" key="1">
    <citation type="submission" date="2017-07" db="EMBL/GenBank/DDBJ databases">
        <title>Elstera cyanobacteriorum sp. nov., a novel bacterium isolated from cyanobacterial aggregates in a eutrophic lake.</title>
        <authorList>
            <person name="Cai H."/>
        </authorList>
    </citation>
    <scope>NUCLEOTIDE SEQUENCE [LARGE SCALE GENOMIC DNA]</scope>
    <source>
        <strain evidence="6 7">TH019</strain>
    </source>
</reference>
<dbReference type="Pfam" id="PF09856">
    <property type="entry name" value="ScfRs"/>
    <property type="match status" value="1"/>
</dbReference>
<evidence type="ECO:0000256" key="1">
    <source>
        <dbReference type="ARBA" id="ARBA00007227"/>
    </source>
</evidence>
<dbReference type="InterPro" id="IPR010982">
    <property type="entry name" value="Lambda_DNA-bd_dom_sf"/>
</dbReference>
<dbReference type="InterPro" id="IPR026281">
    <property type="entry name" value="HTH_RamB"/>
</dbReference>
<organism evidence="6 7">
    <name type="scientific">Elstera cyanobacteriorum</name>
    <dbReference type="NCBI Taxonomy" id="2022747"/>
    <lineage>
        <taxon>Bacteria</taxon>
        <taxon>Pseudomonadati</taxon>
        <taxon>Pseudomonadota</taxon>
        <taxon>Alphaproteobacteria</taxon>
        <taxon>Rhodospirillales</taxon>
        <taxon>Rhodospirillaceae</taxon>
        <taxon>Elstera</taxon>
    </lineage>
</organism>
<comment type="caution">
    <text evidence="6">The sequence shown here is derived from an EMBL/GenBank/DDBJ whole genome shotgun (WGS) entry which is preliminary data.</text>
</comment>
<dbReference type="InterPro" id="IPR018653">
    <property type="entry name" value="ScfR_C"/>
</dbReference>
<keyword evidence="2" id="KW-0805">Transcription regulation</keyword>
<dbReference type="InterPro" id="IPR001387">
    <property type="entry name" value="Cro/C1-type_HTH"/>
</dbReference>
<evidence type="ECO:0000259" key="5">
    <source>
        <dbReference type="PROSITE" id="PS50943"/>
    </source>
</evidence>
<feature type="domain" description="HTH cro/C1-type" evidence="5">
    <location>
        <begin position="12"/>
        <end position="66"/>
    </location>
</feature>
<evidence type="ECO:0000256" key="2">
    <source>
        <dbReference type="ARBA" id="ARBA00023015"/>
    </source>
</evidence>
<dbReference type="GO" id="GO:0005829">
    <property type="term" value="C:cytosol"/>
    <property type="evidence" value="ECO:0007669"/>
    <property type="project" value="TreeGrafter"/>
</dbReference>
<evidence type="ECO:0000256" key="4">
    <source>
        <dbReference type="ARBA" id="ARBA00023163"/>
    </source>
</evidence>
<dbReference type="SMART" id="SM00530">
    <property type="entry name" value="HTH_XRE"/>
    <property type="match status" value="1"/>
</dbReference>
<dbReference type="PANTHER" id="PTHR46797">
    <property type="entry name" value="HTH-TYPE TRANSCRIPTIONAL REGULATOR"/>
    <property type="match status" value="1"/>
</dbReference>
<dbReference type="Pfam" id="PF01381">
    <property type="entry name" value="HTH_3"/>
    <property type="match status" value="1"/>
</dbReference>
<protein>
    <submittedName>
        <fullName evidence="6">XRE family transcriptional regulator</fullName>
    </submittedName>
</protein>
<dbReference type="RefSeq" id="WP_094410657.1">
    <property type="nucleotide sequence ID" value="NZ_BMJZ01000002.1"/>
</dbReference>
<dbReference type="SUPFAM" id="SSF47413">
    <property type="entry name" value="lambda repressor-like DNA-binding domains"/>
    <property type="match status" value="1"/>
</dbReference>
<dbReference type="OrthoDB" id="1123084at2"/>
<dbReference type="GO" id="GO:0003677">
    <property type="term" value="F:DNA binding"/>
    <property type="evidence" value="ECO:0007669"/>
    <property type="project" value="UniProtKB-KW"/>
</dbReference>
<name>A0A255XL67_9PROT</name>
<keyword evidence="7" id="KW-1185">Reference proteome</keyword>
<dbReference type="PANTHER" id="PTHR46797:SF23">
    <property type="entry name" value="HTH-TYPE TRANSCRIPTIONAL REGULATOR SUTR"/>
    <property type="match status" value="1"/>
</dbReference>
<comment type="similarity">
    <text evidence="1">Belongs to the short-chain fatty acyl-CoA assimilation regulator (ScfR) family.</text>
</comment>
<dbReference type="EMBL" id="NOXS01000035">
    <property type="protein sequence ID" value="OYQ17020.1"/>
    <property type="molecule type" value="Genomic_DNA"/>
</dbReference>
<sequence length="482" mass="52291">MAQQNARLGGKLRRLRQSQKLTQAQMAEALGLSASYLNLLEHNQRAVTVPVLLKLAQRFGIDIADFTADDDARLTSDLMEVFADPLFDGADLKTADVEELIGAAPALGKAVLTLYQAFRAGGSATAAPGGGLAEDGDTPVPVGMPSEEVTDFIQERKNYFKELEAAADELWQRAELSADTLYAGLVKTLGEAYAVDVIIAPAAALGGLLRQYDPRTRKLVLSELLPRPSRTFQLAHQIALLGQKPLLDRLVSGGKFTTQEADTLARVALANYFAAAVVMPYERFLAAARETRHDIETLERRFDTSFEQVCHRLTSLRRPGQQGIPFHLLRVDGAGNISKRFSASGISIARFGGACPRWNVYDAFSTPGLLRRQVSRMPEGGSFFCIARTVDGVGRSTLRGNNARGGGRHAIGLGCAISYAREIVYADGLDLDDPQLITPIGVSCRVCPRKDCADRAHPSLHHALSLDENRRALATYMSPEGS</sequence>
<dbReference type="InterPro" id="IPR010359">
    <property type="entry name" value="IrrE_HExxH"/>
</dbReference>
<dbReference type="Pfam" id="PF06114">
    <property type="entry name" value="Peptidase_M78"/>
    <property type="match status" value="1"/>
</dbReference>
<dbReference type="AlphaFoldDB" id="A0A255XL67"/>
<dbReference type="PROSITE" id="PS50943">
    <property type="entry name" value="HTH_CROC1"/>
    <property type="match status" value="1"/>
</dbReference>
<dbReference type="CDD" id="cd00093">
    <property type="entry name" value="HTH_XRE"/>
    <property type="match status" value="1"/>
</dbReference>
<dbReference type="PIRSF" id="PIRSF019251">
    <property type="entry name" value="Rv0465c"/>
    <property type="match status" value="1"/>
</dbReference>
<dbReference type="Gene3D" id="1.10.260.40">
    <property type="entry name" value="lambda repressor-like DNA-binding domains"/>
    <property type="match status" value="1"/>
</dbReference>